<feature type="compositionally biased region" description="Pro residues" evidence="2">
    <location>
        <begin position="87"/>
        <end position="96"/>
    </location>
</feature>
<feature type="compositionally biased region" description="Basic and acidic residues" evidence="2">
    <location>
        <begin position="798"/>
        <end position="814"/>
    </location>
</feature>
<organism evidence="3 4">
    <name type="scientific">Orchesella dallaii</name>
    <dbReference type="NCBI Taxonomy" id="48710"/>
    <lineage>
        <taxon>Eukaryota</taxon>
        <taxon>Metazoa</taxon>
        <taxon>Ecdysozoa</taxon>
        <taxon>Arthropoda</taxon>
        <taxon>Hexapoda</taxon>
        <taxon>Collembola</taxon>
        <taxon>Entomobryomorpha</taxon>
        <taxon>Entomobryoidea</taxon>
        <taxon>Orchesellidae</taxon>
        <taxon>Orchesellinae</taxon>
        <taxon>Orchesella</taxon>
    </lineage>
</organism>
<feature type="region of interest" description="Disordered" evidence="2">
    <location>
        <begin position="18"/>
        <end position="43"/>
    </location>
</feature>
<name>A0ABP1RI44_9HEXA</name>
<evidence type="ECO:0000256" key="2">
    <source>
        <dbReference type="SAM" id="MobiDB-lite"/>
    </source>
</evidence>
<dbReference type="EMBL" id="CAXLJM020000075">
    <property type="protein sequence ID" value="CAL8128636.1"/>
    <property type="molecule type" value="Genomic_DNA"/>
</dbReference>
<dbReference type="Proteomes" id="UP001642540">
    <property type="component" value="Unassembled WGS sequence"/>
</dbReference>
<accession>A0ABP1RI44</accession>
<comment type="caution">
    <text evidence="3">The sequence shown here is derived from an EMBL/GenBank/DDBJ whole genome shotgun (WGS) entry which is preliminary data.</text>
</comment>
<feature type="coiled-coil region" evidence="1">
    <location>
        <begin position="174"/>
        <end position="201"/>
    </location>
</feature>
<proteinExistence type="predicted"/>
<protein>
    <submittedName>
        <fullName evidence="3">Uncharacterized protein</fullName>
    </submittedName>
</protein>
<feature type="compositionally biased region" description="Low complexity" evidence="2">
    <location>
        <begin position="65"/>
        <end position="84"/>
    </location>
</feature>
<reference evidence="3 4" key="1">
    <citation type="submission" date="2024-08" db="EMBL/GenBank/DDBJ databases">
        <authorList>
            <person name="Cucini C."/>
            <person name="Frati F."/>
        </authorList>
    </citation>
    <scope>NUCLEOTIDE SEQUENCE [LARGE SCALE GENOMIC DNA]</scope>
</reference>
<feature type="coiled-coil region" evidence="1">
    <location>
        <begin position="401"/>
        <end position="474"/>
    </location>
</feature>
<keyword evidence="4" id="KW-1185">Reference proteome</keyword>
<feature type="coiled-coil region" evidence="1">
    <location>
        <begin position="551"/>
        <end position="673"/>
    </location>
</feature>
<evidence type="ECO:0000256" key="1">
    <source>
        <dbReference type="SAM" id="Coils"/>
    </source>
</evidence>
<feature type="compositionally biased region" description="Low complexity" evidence="2">
    <location>
        <begin position="18"/>
        <end position="33"/>
    </location>
</feature>
<keyword evidence="1" id="KW-0175">Coiled coil</keyword>
<feature type="coiled-coil region" evidence="1">
    <location>
        <begin position="731"/>
        <end position="758"/>
    </location>
</feature>
<feature type="region of interest" description="Disordered" evidence="2">
    <location>
        <begin position="789"/>
        <end position="814"/>
    </location>
</feature>
<evidence type="ECO:0000313" key="4">
    <source>
        <dbReference type="Proteomes" id="UP001642540"/>
    </source>
</evidence>
<feature type="region of interest" description="Disordered" evidence="2">
    <location>
        <begin position="59"/>
        <end position="96"/>
    </location>
</feature>
<gene>
    <name evidence="3" type="ORF">ODALV1_LOCUS22404</name>
</gene>
<sequence>MANHYVCPNHNHNHQFQHQNQYHHQTQAQQFTQPAPVPHLHPQQNFNYVNNVQSNYHHHYHHHPQIQQQQRPQIQQPQQRPQIPCNFGPPPAPTPAPLDLSHQDARQIVMVEQRIPGYATSASVTQNQGEAYQRLSASFQEVTEHNRFLAQKFHSKETELQASHEDVSYLRGELDKMQQQYRGVGQQLHNLKGELETLKEATILKVNYDELVEQNKSLAESNRRSSHQNEELLAENKSIVESNGRLSHQNEGLLAEKEHYSVINAERLRLAEENGGLQENIANLNEKIASEIEKEKELERKNEDLSQNNKKLSESNKELENNVGAFQLKVKNLEEKLNESNKDLENNIEASQLKVKNLEEKVIGLKNCHKIEVEGLLDQFSKSSSQVILLNSKLRSSCDEVIALTKEKRNSTKKIEDLEDEKEKLRTEFNEKNSETEAEIGDLKDALIKKRSEILRAQTTIRKLNSTKKTQENQPKLDADRKQLMQQLQTEKERVRDGKIVIQEKNAQILALTQISERQKVNITRKSEVNSSMRILLAKTEAGGKAAVAEAEKLKLKVDTLIQDKDHLSSELHSQQQENLALRSERDFFKGKSNVETDSLTKKLEQARSETEKGKETNAALRQNSKILEEDMAKKMSVISLLQAASLNLEEKIAKLEQEAKEKDEKLQEKDEEVKSKSVRVVVLLDQLQKRELANLKLGRELEKEKSEKETIQIQQQNQSDNFHAREAEMRIKLRDTVEELEDLKKGARKKALEVAEKRSFIIKLLAEKSDLEGKLKLAKFPSKKIVVSESAASNTTEDQKKEAKEKENEEELVKEVKAKSQEIEELSYSLQQKIAEIKEANDLITGLRSRIRLLEEREEENKKAFRKQQEENKQAFRRQQEENKRCVVELCSQLNYNSCEKNIDFTKFIGAATATAAEIPINSEEAAEVEVVELSLPQTRSIMMIEDVNNDEGGVISAPAPEVENLGQFHDAAEEPDESNYNESLRKRFRLDEAPIPVLCLTRIDEDKWWIKGQSQQFQNTVKVIPLESGN</sequence>
<evidence type="ECO:0000313" key="3">
    <source>
        <dbReference type="EMBL" id="CAL8128636.1"/>
    </source>
</evidence>
<feature type="region of interest" description="Disordered" evidence="2">
    <location>
        <begin position="297"/>
        <end position="316"/>
    </location>
</feature>